<dbReference type="PATRIC" id="fig|69222.5.peg.2253"/>
<proteinExistence type="inferred from homology"/>
<dbReference type="EMBL" id="JFHN01000045">
    <property type="protein sequence ID" value="EXU75640.1"/>
    <property type="molecule type" value="Genomic_DNA"/>
</dbReference>
<evidence type="ECO:0000256" key="5">
    <source>
        <dbReference type="SAM" id="SignalP"/>
    </source>
</evidence>
<dbReference type="STRING" id="69222.BG55_10850"/>
<dbReference type="Proteomes" id="UP000019918">
    <property type="component" value="Unassembled WGS sequence"/>
</dbReference>
<sequence length="457" mass="48441">MMNKSRLTLFCCGMLFVCVAQAAHCLPETFAGKADGKTLNTSAIQQAIQQCAERGGGTVYLSSGVWLSGPLQLQNNITLQISKDATLKASNQEGKFIAAFIGRPAQRNEAFIFASNVRNVVINGGGTLDGDGEKSWWPEALRIRAEVRSGNPHVFRDRFPGVPLANGVPRPWFIEFNAVSGGRIEQVHLTNSPMWNIVIRNSEHIDIHQVKISNPVTSPNTDGVDVVSSRDITMSNMDIHTGDDNIAIKSGLIPGTAAPAQDITIRDSVMRDGHGISAGSETANGIGRVTISNVTFLNTENGIRIKSARDRGNYIGPLTADNLTMTDVATPVLVTSSYSGQSGAAGHTLTSAIEHAAVTASTPKIRGIHISNLSATGASHAMIFSGLPESQVQDVVLKNIDIAAKQGVQARYVSGSGQHVRIRVEQGPIVAQGPQAALALSQDLTASDATGDNAKQH</sequence>
<organism evidence="6 7">
    <name type="scientific">Erwinia mallotivora</name>
    <dbReference type="NCBI Taxonomy" id="69222"/>
    <lineage>
        <taxon>Bacteria</taxon>
        <taxon>Pseudomonadati</taxon>
        <taxon>Pseudomonadota</taxon>
        <taxon>Gammaproteobacteria</taxon>
        <taxon>Enterobacterales</taxon>
        <taxon>Erwiniaceae</taxon>
        <taxon>Erwinia</taxon>
    </lineage>
</organism>
<comment type="caution">
    <text evidence="6">The sequence shown here is derived from an EMBL/GenBank/DDBJ whole genome shotgun (WGS) entry which is preliminary data.</text>
</comment>
<evidence type="ECO:0000256" key="2">
    <source>
        <dbReference type="ARBA" id="ARBA00022801"/>
    </source>
</evidence>
<dbReference type="InterPro" id="IPR000743">
    <property type="entry name" value="Glyco_hydro_28"/>
</dbReference>
<dbReference type="PANTHER" id="PTHR31339:SF9">
    <property type="entry name" value="PLASMIN AND FIBRONECTIN-BINDING PROTEIN A"/>
    <property type="match status" value="1"/>
</dbReference>
<evidence type="ECO:0000256" key="3">
    <source>
        <dbReference type="ARBA" id="ARBA00023295"/>
    </source>
</evidence>
<reference evidence="6 7" key="1">
    <citation type="submission" date="2014-02" db="EMBL/GenBank/DDBJ databases">
        <title>Draft genome of Erwinia mallotivora strain BT-MARDI, a papaya dieback pathogen.</title>
        <authorList>
            <person name="Redzuan R."/>
            <person name="Abu Bakar N."/>
            <person name="Badrun R."/>
            <person name="Mohd Raih M.F."/>
            <person name="Rozano L."/>
            <person name="Mat Amin N."/>
        </authorList>
    </citation>
    <scope>NUCLEOTIDE SEQUENCE [LARGE SCALE GENOMIC DNA]</scope>
    <source>
        <strain evidence="6 7">BT-MARDI</strain>
    </source>
</reference>
<dbReference type="InterPro" id="IPR051801">
    <property type="entry name" value="GH28_Enzymes"/>
</dbReference>
<accession>A0A014NP87</accession>
<dbReference type="Pfam" id="PF00295">
    <property type="entry name" value="Glyco_hydro_28"/>
    <property type="match status" value="1"/>
</dbReference>
<protein>
    <submittedName>
        <fullName evidence="6">Glycoside hydrolase</fullName>
    </submittedName>
</protein>
<dbReference type="SUPFAM" id="SSF51126">
    <property type="entry name" value="Pectin lyase-like"/>
    <property type="match status" value="1"/>
</dbReference>
<dbReference type="InterPro" id="IPR006626">
    <property type="entry name" value="PbH1"/>
</dbReference>
<dbReference type="RefSeq" id="WP_071995003.1">
    <property type="nucleotide sequence ID" value="NZ_JFHN01000045.1"/>
</dbReference>
<keyword evidence="5" id="KW-0732">Signal</keyword>
<dbReference type="PANTHER" id="PTHR31339">
    <property type="entry name" value="PECTIN LYASE-RELATED"/>
    <property type="match status" value="1"/>
</dbReference>
<gene>
    <name evidence="6" type="ORF">BG55_10850</name>
</gene>
<keyword evidence="7" id="KW-1185">Reference proteome</keyword>
<dbReference type="InterPro" id="IPR012334">
    <property type="entry name" value="Pectin_lyas_fold"/>
</dbReference>
<dbReference type="Gene3D" id="2.160.20.10">
    <property type="entry name" value="Single-stranded right-handed beta-helix, Pectin lyase-like"/>
    <property type="match status" value="1"/>
</dbReference>
<dbReference type="GO" id="GO:0004650">
    <property type="term" value="F:polygalacturonase activity"/>
    <property type="evidence" value="ECO:0007669"/>
    <property type="project" value="InterPro"/>
</dbReference>
<comment type="similarity">
    <text evidence="1 4">Belongs to the glycosyl hydrolase 28 family.</text>
</comment>
<evidence type="ECO:0000256" key="4">
    <source>
        <dbReference type="RuleBase" id="RU361169"/>
    </source>
</evidence>
<keyword evidence="3 4" id="KW-0326">Glycosidase</keyword>
<dbReference type="AlphaFoldDB" id="A0A014NP87"/>
<evidence type="ECO:0000313" key="6">
    <source>
        <dbReference type="EMBL" id="EXU75640.1"/>
    </source>
</evidence>
<dbReference type="SMART" id="SM00710">
    <property type="entry name" value="PbH1"/>
    <property type="match status" value="5"/>
</dbReference>
<name>A0A014NP87_9GAMM</name>
<evidence type="ECO:0000256" key="1">
    <source>
        <dbReference type="ARBA" id="ARBA00008834"/>
    </source>
</evidence>
<feature type="signal peptide" evidence="5">
    <location>
        <begin position="1"/>
        <end position="22"/>
    </location>
</feature>
<dbReference type="InterPro" id="IPR011050">
    <property type="entry name" value="Pectin_lyase_fold/virulence"/>
</dbReference>
<evidence type="ECO:0000313" key="7">
    <source>
        <dbReference type="Proteomes" id="UP000019918"/>
    </source>
</evidence>
<dbReference type="GO" id="GO:0005975">
    <property type="term" value="P:carbohydrate metabolic process"/>
    <property type="evidence" value="ECO:0007669"/>
    <property type="project" value="InterPro"/>
</dbReference>
<feature type="chain" id="PRO_5001473002" evidence="5">
    <location>
        <begin position="23"/>
        <end position="457"/>
    </location>
</feature>
<keyword evidence="2 4" id="KW-0378">Hydrolase</keyword>